<evidence type="ECO:0000259" key="1">
    <source>
        <dbReference type="PROSITE" id="PS51186"/>
    </source>
</evidence>
<name>A0A561DYJ1_9BACI</name>
<dbReference type="CDD" id="cd04301">
    <property type="entry name" value="NAT_SF"/>
    <property type="match status" value="1"/>
</dbReference>
<evidence type="ECO:0000313" key="2">
    <source>
        <dbReference type="EMBL" id="TWE08400.1"/>
    </source>
</evidence>
<organism evidence="2 3">
    <name type="scientific">Neobacillus bataviensis</name>
    <dbReference type="NCBI Taxonomy" id="220685"/>
    <lineage>
        <taxon>Bacteria</taxon>
        <taxon>Bacillati</taxon>
        <taxon>Bacillota</taxon>
        <taxon>Bacilli</taxon>
        <taxon>Bacillales</taxon>
        <taxon>Bacillaceae</taxon>
        <taxon>Neobacillus</taxon>
    </lineage>
</organism>
<comment type="caution">
    <text evidence="2">The sequence shown here is derived from an EMBL/GenBank/DDBJ whole genome shotgun (WGS) entry which is preliminary data.</text>
</comment>
<dbReference type="Proteomes" id="UP000319671">
    <property type="component" value="Unassembled WGS sequence"/>
</dbReference>
<proteinExistence type="predicted"/>
<accession>A0A561DYJ1</accession>
<dbReference type="AlphaFoldDB" id="A0A561DYJ1"/>
<dbReference type="EMBL" id="VIVN01000001">
    <property type="protein sequence ID" value="TWE08400.1"/>
    <property type="molecule type" value="Genomic_DNA"/>
</dbReference>
<protein>
    <submittedName>
        <fullName evidence="2">Acetyltransferase (GNAT) family protein</fullName>
    </submittedName>
</protein>
<feature type="domain" description="N-acetyltransferase" evidence="1">
    <location>
        <begin position="1"/>
        <end position="153"/>
    </location>
</feature>
<gene>
    <name evidence="2" type="ORF">FB550_101422</name>
</gene>
<keyword evidence="3" id="KW-1185">Reference proteome</keyword>
<evidence type="ECO:0000313" key="3">
    <source>
        <dbReference type="Proteomes" id="UP000319671"/>
    </source>
</evidence>
<dbReference type="SUPFAM" id="SSF55729">
    <property type="entry name" value="Acyl-CoA N-acyltransferases (Nat)"/>
    <property type="match status" value="1"/>
</dbReference>
<dbReference type="InterPro" id="IPR000182">
    <property type="entry name" value="GNAT_dom"/>
</dbReference>
<keyword evidence="2" id="KW-0808">Transferase</keyword>
<sequence>MIKELDLNLMNTLKEVYDLQRASYQIEAQLINFFEIPPLTEALEDLGACDETFLGYFEEETLAGAISYTVKEHELTICRMIVHPSHFRKGIAQKLLKKVEEQNQNISVLYVSTGKENLPAKNLYLKNGFQFVSDQEVVPGLYISHLIKEKHQPK</sequence>
<dbReference type="GO" id="GO:0016747">
    <property type="term" value="F:acyltransferase activity, transferring groups other than amino-acyl groups"/>
    <property type="evidence" value="ECO:0007669"/>
    <property type="project" value="InterPro"/>
</dbReference>
<dbReference type="InterPro" id="IPR016181">
    <property type="entry name" value="Acyl_CoA_acyltransferase"/>
</dbReference>
<dbReference type="PROSITE" id="PS51186">
    <property type="entry name" value="GNAT"/>
    <property type="match status" value="1"/>
</dbReference>
<reference evidence="2 3" key="1">
    <citation type="submission" date="2019-06" db="EMBL/GenBank/DDBJ databases">
        <title>Sorghum-associated microbial communities from plants grown in Nebraska, USA.</title>
        <authorList>
            <person name="Schachtman D."/>
        </authorList>
    </citation>
    <scope>NUCLEOTIDE SEQUENCE [LARGE SCALE GENOMIC DNA]</scope>
    <source>
        <strain evidence="2 3">2482</strain>
    </source>
</reference>
<dbReference type="Gene3D" id="3.40.630.30">
    <property type="match status" value="1"/>
</dbReference>
<dbReference type="RefSeq" id="WP_144562096.1">
    <property type="nucleotide sequence ID" value="NZ_VIVN01000001.1"/>
</dbReference>
<dbReference type="Pfam" id="PF00583">
    <property type="entry name" value="Acetyltransf_1"/>
    <property type="match status" value="1"/>
</dbReference>